<proteinExistence type="predicted"/>
<dbReference type="Proteomes" id="UP000326924">
    <property type="component" value="Unassembled WGS sequence"/>
</dbReference>
<evidence type="ECO:0000313" key="3">
    <source>
        <dbReference type="Proteomes" id="UP000326924"/>
    </source>
</evidence>
<evidence type="ECO:0000256" key="1">
    <source>
        <dbReference type="SAM" id="MobiDB-lite"/>
    </source>
</evidence>
<dbReference type="EMBL" id="VXIS01000064">
    <property type="protein sequence ID" value="KAA8908844.1"/>
    <property type="molecule type" value="Genomic_DNA"/>
</dbReference>
<accession>A0A5J5F089</accession>
<keyword evidence="3" id="KW-1185">Reference proteome</keyword>
<organism evidence="2 3">
    <name type="scientific">Sphaerosporella brunnea</name>
    <dbReference type="NCBI Taxonomy" id="1250544"/>
    <lineage>
        <taxon>Eukaryota</taxon>
        <taxon>Fungi</taxon>
        <taxon>Dikarya</taxon>
        <taxon>Ascomycota</taxon>
        <taxon>Pezizomycotina</taxon>
        <taxon>Pezizomycetes</taxon>
        <taxon>Pezizales</taxon>
        <taxon>Pyronemataceae</taxon>
        <taxon>Sphaerosporella</taxon>
    </lineage>
</organism>
<sequence>MFNFLLPNRSNHRNRSESTRRRRSLGKKVGYIALESAGVALRAVRIRWVNCWNMHPDIIYLHQWPTQRRARQRARQSAMAVDTVVDTTTPRLKPAIPHFHLHHHHRPIMPPIQREEPYESIEARIQVVIGVLIERSEEKSLSSEHFSCHRSAIYTRCAEPQLALAPSSLSSQPYILQLALAPSSLSSQPYITSLFTTSVCRKEMRCSLVRRLPPILLALLACLRHCRPLFCFPVNRAEAVLVVSSRSTQSSIGGSFC</sequence>
<gene>
    <name evidence="2" type="ORF">FN846DRAFT_647860</name>
</gene>
<name>A0A5J5F089_9PEZI</name>
<comment type="caution">
    <text evidence="2">The sequence shown here is derived from an EMBL/GenBank/DDBJ whole genome shotgun (WGS) entry which is preliminary data.</text>
</comment>
<feature type="region of interest" description="Disordered" evidence="1">
    <location>
        <begin position="1"/>
        <end position="22"/>
    </location>
</feature>
<dbReference type="InParanoid" id="A0A5J5F089"/>
<reference evidence="2 3" key="1">
    <citation type="submission" date="2019-09" db="EMBL/GenBank/DDBJ databases">
        <title>Draft genome of the ectomycorrhizal ascomycete Sphaerosporella brunnea.</title>
        <authorList>
            <consortium name="DOE Joint Genome Institute"/>
            <person name="Benucci G.M."/>
            <person name="Marozzi G."/>
            <person name="Antonielli L."/>
            <person name="Sanchez S."/>
            <person name="Marco P."/>
            <person name="Wang X."/>
            <person name="Falini L.B."/>
            <person name="Barry K."/>
            <person name="Haridas S."/>
            <person name="Lipzen A."/>
            <person name="Labutti K."/>
            <person name="Grigoriev I.V."/>
            <person name="Murat C."/>
            <person name="Martin F."/>
            <person name="Albertini E."/>
            <person name="Donnini D."/>
            <person name="Bonito G."/>
        </authorList>
    </citation>
    <scope>NUCLEOTIDE SEQUENCE [LARGE SCALE GENOMIC DNA]</scope>
    <source>
        <strain evidence="2 3">Sb_GMNB300</strain>
    </source>
</reference>
<evidence type="ECO:0000313" key="2">
    <source>
        <dbReference type="EMBL" id="KAA8908844.1"/>
    </source>
</evidence>
<protein>
    <submittedName>
        <fullName evidence="2">Uncharacterized protein</fullName>
    </submittedName>
</protein>
<dbReference type="AlphaFoldDB" id="A0A5J5F089"/>